<keyword evidence="3" id="KW-0812">Transmembrane</keyword>
<feature type="transmembrane region" description="Helical" evidence="3">
    <location>
        <begin position="74"/>
        <end position="102"/>
    </location>
</feature>
<dbReference type="RefSeq" id="WP_344030917.1">
    <property type="nucleotide sequence ID" value="NZ_BAAAOB010000001.1"/>
</dbReference>
<dbReference type="Proteomes" id="UP001500851">
    <property type="component" value="Unassembled WGS sequence"/>
</dbReference>
<gene>
    <name evidence="4" type="ORF">GCM10009768_13920</name>
</gene>
<organism evidence="4 5">
    <name type="scientific">Leucobacter iarius</name>
    <dbReference type="NCBI Taxonomy" id="333963"/>
    <lineage>
        <taxon>Bacteria</taxon>
        <taxon>Bacillati</taxon>
        <taxon>Actinomycetota</taxon>
        <taxon>Actinomycetes</taxon>
        <taxon>Micrococcales</taxon>
        <taxon>Microbacteriaceae</taxon>
        <taxon>Leucobacter</taxon>
    </lineage>
</organism>
<dbReference type="Gene3D" id="2.60.40.1240">
    <property type="match status" value="1"/>
</dbReference>
<evidence type="ECO:0008006" key="6">
    <source>
        <dbReference type="Google" id="ProtNLM"/>
    </source>
</evidence>
<dbReference type="EMBL" id="BAAAOB010000001">
    <property type="protein sequence ID" value="GAA1786269.1"/>
    <property type="molecule type" value="Genomic_DNA"/>
</dbReference>
<keyword evidence="5" id="KW-1185">Reference proteome</keyword>
<sequence>MSYQPPVFETQQTYSAPVMQPAQTNVPGIVGFVLAVVGFVFVCIPGAFIIGWVLLPAAFILSIVALCLRGKKKAFGIAGLSVSVVGTIVGFIVFFAFMAFVFGDAAASGKTEATAPQTTNESAEEPAKPQQEAGQPGSSREHPLPMGSTVKQRDWELTINSVNLNADQLIAEENQFNDPAGEGNVYILVNATVKYLGKDAKGEMPMSTIEYVTVDGNTVNNYDVIALAPEPLDTTQTLYNGASVTGNTVFAVPAKSAGDGVLSVRANAFGDSLFVAVK</sequence>
<feature type="region of interest" description="Disordered" evidence="2">
    <location>
        <begin position="112"/>
        <end position="147"/>
    </location>
</feature>
<keyword evidence="1" id="KW-0732">Signal</keyword>
<name>A0ABP4XS10_9MICO</name>
<keyword evidence="3" id="KW-1133">Transmembrane helix</keyword>
<evidence type="ECO:0000256" key="1">
    <source>
        <dbReference type="ARBA" id="ARBA00022729"/>
    </source>
</evidence>
<keyword evidence="3" id="KW-0472">Membrane</keyword>
<feature type="transmembrane region" description="Helical" evidence="3">
    <location>
        <begin position="29"/>
        <end position="62"/>
    </location>
</feature>
<evidence type="ECO:0000313" key="5">
    <source>
        <dbReference type="Proteomes" id="UP001500851"/>
    </source>
</evidence>
<proteinExistence type="predicted"/>
<evidence type="ECO:0000256" key="2">
    <source>
        <dbReference type="SAM" id="MobiDB-lite"/>
    </source>
</evidence>
<dbReference type="InterPro" id="IPR029050">
    <property type="entry name" value="Immunoprotect_excell_Ig-like"/>
</dbReference>
<accession>A0ABP4XS10</accession>
<evidence type="ECO:0000313" key="4">
    <source>
        <dbReference type="EMBL" id="GAA1786269.1"/>
    </source>
</evidence>
<protein>
    <recommendedName>
        <fullName evidence="6">DUF4352 domain-containing protein</fullName>
    </recommendedName>
</protein>
<reference evidence="5" key="1">
    <citation type="journal article" date="2019" name="Int. J. Syst. Evol. Microbiol.">
        <title>The Global Catalogue of Microorganisms (GCM) 10K type strain sequencing project: providing services to taxonomists for standard genome sequencing and annotation.</title>
        <authorList>
            <consortium name="The Broad Institute Genomics Platform"/>
            <consortium name="The Broad Institute Genome Sequencing Center for Infectious Disease"/>
            <person name="Wu L."/>
            <person name="Ma J."/>
        </authorList>
    </citation>
    <scope>NUCLEOTIDE SEQUENCE [LARGE SCALE GENOMIC DNA]</scope>
    <source>
        <strain evidence="5">JCM 14736</strain>
    </source>
</reference>
<evidence type="ECO:0000256" key="3">
    <source>
        <dbReference type="SAM" id="Phobius"/>
    </source>
</evidence>
<comment type="caution">
    <text evidence="4">The sequence shown here is derived from an EMBL/GenBank/DDBJ whole genome shotgun (WGS) entry which is preliminary data.</text>
</comment>